<protein>
    <submittedName>
        <fullName evidence="1">Uncharacterized protein</fullName>
    </submittedName>
</protein>
<name>A0ABV2U9X0_9ACTN</name>
<evidence type="ECO:0000313" key="2">
    <source>
        <dbReference type="Proteomes" id="UP001550044"/>
    </source>
</evidence>
<sequence length="273" mass="28368">MHPHSAHRPALIAAIAAALAGLLLALTPPPAEAWGYGVNRIQSAAEDSHAQTGMGPGWVLLSYKANGPMVGYLFGQDFAFADGSVKPGPDHMDIRDTGDATAGNTEGIDRWPWGYAGGSFDGCAYAYGTSKFAFEHGGFTSGSCAGGPNVIGSSKADGSPDQLNWWHSENVFCTDTATDALCSPWGVWSENKGGGLKVTSSVTSCTVYGNIGAAAAYGSGGAVPAHPLGTVPPAQQVDVRYVAKSRQWVMAKWNGQRLAGGIAWAFFPRNCLA</sequence>
<dbReference type="RefSeq" id="WP_356498042.1">
    <property type="nucleotide sequence ID" value="NZ_JBEXIP010000013.1"/>
</dbReference>
<keyword evidence="2" id="KW-1185">Reference proteome</keyword>
<accession>A0ABV2U9X0</accession>
<gene>
    <name evidence="1" type="ORF">ABZV61_17950</name>
</gene>
<dbReference type="EMBL" id="JBEXIP010000013">
    <property type="protein sequence ID" value="MET8434647.1"/>
    <property type="molecule type" value="Genomic_DNA"/>
</dbReference>
<dbReference type="Proteomes" id="UP001550044">
    <property type="component" value="Unassembled WGS sequence"/>
</dbReference>
<evidence type="ECO:0000313" key="1">
    <source>
        <dbReference type="EMBL" id="MET8434647.1"/>
    </source>
</evidence>
<organism evidence="1 2">
    <name type="scientific">Streptomyces sp. 900116325</name>
    <dbReference type="NCBI Taxonomy" id="3154295"/>
    <lineage>
        <taxon>Bacteria</taxon>
        <taxon>Bacillati</taxon>
        <taxon>Actinomycetota</taxon>
        <taxon>Actinomycetes</taxon>
        <taxon>Kitasatosporales</taxon>
        <taxon>Streptomycetaceae</taxon>
        <taxon>Streptomyces</taxon>
    </lineage>
</organism>
<comment type="caution">
    <text evidence="1">The sequence shown here is derived from an EMBL/GenBank/DDBJ whole genome shotgun (WGS) entry which is preliminary data.</text>
</comment>
<reference evidence="1 2" key="1">
    <citation type="submission" date="2024-06" db="EMBL/GenBank/DDBJ databases">
        <title>The Natural Products Discovery Center: Release of the First 8490 Sequenced Strains for Exploring Actinobacteria Biosynthetic Diversity.</title>
        <authorList>
            <person name="Kalkreuter E."/>
            <person name="Kautsar S.A."/>
            <person name="Yang D."/>
            <person name="Bader C.D."/>
            <person name="Teijaro C.N."/>
            <person name="Fluegel L."/>
            <person name="Davis C.M."/>
            <person name="Simpson J.R."/>
            <person name="Lauterbach L."/>
            <person name="Steele A.D."/>
            <person name="Gui C."/>
            <person name="Meng S."/>
            <person name="Li G."/>
            <person name="Viehrig K."/>
            <person name="Ye F."/>
            <person name="Su P."/>
            <person name="Kiefer A.F."/>
            <person name="Nichols A."/>
            <person name="Cepeda A.J."/>
            <person name="Yan W."/>
            <person name="Fan B."/>
            <person name="Jiang Y."/>
            <person name="Adhikari A."/>
            <person name="Zheng C.-J."/>
            <person name="Schuster L."/>
            <person name="Cowan T.M."/>
            <person name="Smanski M.J."/>
            <person name="Chevrette M.G."/>
            <person name="De Carvalho L.P.S."/>
            <person name="Shen B."/>
        </authorList>
    </citation>
    <scope>NUCLEOTIDE SEQUENCE [LARGE SCALE GENOMIC DNA]</scope>
    <source>
        <strain evidence="1 2">NPDC005137</strain>
    </source>
</reference>
<proteinExistence type="predicted"/>